<feature type="domain" description="C2H2-type" evidence="9">
    <location>
        <begin position="843"/>
        <end position="872"/>
    </location>
</feature>
<dbReference type="KEGG" id="mde:101893551"/>
<feature type="compositionally biased region" description="Polar residues" evidence="8">
    <location>
        <begin position="568"/>
        <end position="588"/>
    </location>
</feature>
<feature type="compositionally biased region" description="Low complexity" evidence="8">
    <location>
        <begin position="544"/>
        <end position="564"/>
    </location>
</feature>
<dbReference type="PANTHER" id="PTHR23235">
    <property type="entry name" value="KRUEPPEL-LIKE TRANSCRIPTION FACTOR"/>
    <property type="match status" value="1"/>
</dbReference>
<accession>A0A1I8N6Z6</accession>
<dbReference type="InterPro" id="IPR013087">
    <property type="entry name" value="Znf_C2H2_type"/>
</dbReference>
<name>A0A1I8N6Z6_MUSDO</name>
<protein>
    <recommendedName>
        <fullName evidence="9">C2H2-type domain-containing protein</fullName>
    </recommendedName>
</protein>
<keyword evidence="2" id="KW-0479">Metal-binding</keyword>
<dbReference type="VEuPathDB" id="VectorBase:MDOMA2_020694"/>
<feature type="region of interest" description="Disordered" evidence="8">
    <location>
        <begin position="534"/>
        <end position="738"/>
    </location>
</feature>
<keyword evidence="5" id="KW-0862">Zinc</keyword>
<feature type="compositionally biased region" description="Low complexity" evidence="8">
    <location>
        <begin position="689"/>
        <end position="712"/>
    </location>
</feature>
<feature type="region of interest" description="Disordered" evidence="8">
    <location>
        <begin position="102"/>
        <end position="180"/>
    </location>
</feature>
<evidence type="ECO:0000256" key="8">
    <source>
        <dbReference type="SAM" id="MobiDB-lite"/>
    </source>
</evidence>
<dbReference type="GO" id="GO:0005634">
    <property type="term" value="C:nucleus"/>
    <property type="evidence" value="ECO:0007669"/>
    <property type="project" value="UniProtKB-SubCell"/>
</dbReference>
<dbReference type="PROSITE" id="PS50157">
    <property type="entry name" value="ZINC_FINGER_C2H2_2"/>
    <property type="match status" value="3"/>
</dbReference>
<proteinExistence type="predicted"/>
<dbReference type="GO" id="GO:0000981">
    <property type="term" value="F:DNA-binding transcription factor activity, RNA polymerase II-specific"/>
    <property type="evidence" value="ECO:0007669"/>
    <property type="project" value="TreeGrafter"/>
</dbReference>
<dbReference type="FunFam" id="3.30.160.60:FF:000018">
    <property type="entry name" value="Krueppel-like factor 15"/>
    <property type="match status" value="1"/>
</dbReference>
<evidence type="ECO:0000313" key="10">
    <source>
        <dbReference type="EnsemblMetazoa" id="MDOA012204-PA"/>
    </source>
</evidence>
<evidence type="ECO:0000256" key="7">
    <source>
        <dbReference type="PROSITE-ProRule" id="PRU00042"/>
    </source>
</evidence>
<feature type="compositionally biased region" description="Polar residues" evidence="8">
    <location>
        <begin position="152"/>
        <end position="180"/>
    </location>
</feature>
<evidence type="ECO:0000256" key="4">
    <source>
        <dbReference type="ARBA" id="ARBA00022771"/>
    </source>
</evidence>
<feature type="region of interest" description="Disordered" evidence="8">
    <location>
        <begin position="367"/>
        <end position="415"/>
    </location>
</feature>
<feature type="compositionally biased region" description="Low complexity" evidence="8">
    <location>
        <begin position="107"/>
        <end position="130"/>
    </location>
</feature>
<dbReference type="Gene3D" id="3.30.160.60">
    <property type="entry name" value="Classic Zinc Finger"/>
    <property type="match status" value="3"/>
</dbReference>
<feature type="compositionally biased region" description="Low complexity" evidence="8">
    <location>
        <begin position="438"/>
        <end position="477"/>
    </location>
</feature>
<keyword evidence="6" id="KW-0539">Nucleus</keyword>
<reference evidence="10" key="1">
    <citation type="submission" date="2020-05" db="UniProtKB">
        <authorList>
            <consortium name="EnsemblMetazoa"/>
        </authorList>
    </citation>
    <scope>IDENTIFICATION</scope>
    <source>
        <strain evidence="10">Aabys</strain>
    </source>
</reference>
<dbReference type="GO" id="GO:0000978">
    <property type="term" value="F:RNA polymerase II cis-regulatory region sequence-specific DNA binding"/>
    <property type="evidence" value="ECO:0007669"/>
    <property type="project" value="TreeGrafter"/>
</dbReference>
<feature type="compositionally biased region" description="Low complexity" evidence="8">
    <location>
        <begin position="397"/>
        <end position="415"/>
    </location>
</feature>
<feature type="compositionally biased region" description="Low complexity" evidence="8">
    <location>
        <begin position="722"/>
        <end position="734"/>
    </location>
</feature>
<feature type="domain" description="C2H2-type" evidence="9">
    <location>
        <begin position="903"/>
        <end position="930"/>
    </location>
</feature>
<feature type="domain" description="C2H2-type" evidence="9">
    <location>
        <begin position="873"/>
        <end position="902"/>
    </location>
</feature>
<feature type="region of interest" description="Disordered" evidence="8">
    <location>
        <begin position="195"/>
        <end position="214"/>
    </location>
</feature>
<evidence type="ECO:0000256" key="5">
    <source>
        <dbReference type="ARBA" id="ARBA00022833"/>
    </source>
</evidence>
<dbReference type="FunFam" id="3.30.160.60:FF:000021">
    <property type="entry name" value="Basic krueppel-like factor 3"/>
    <property type="match status" value="1"/>
</dbReference>
<organism evidence="10">
    <name type="scientific">Musca domestica</name>
    <name type="common">House fly</name>
    <dbReference type="NCBI Taxonomy" id="7370"/>
    <lineage>
        <taxon>Eukaryota</taxon>
        <taxon>Metazoa</taxon>
        <taxon>Ecdysozoa</taxon>
        <taxon>Arthropoda</taxon>
        <taxon>Hexapoda</taxon>
        <taxon>Insecta</taxon>
        <taxon>Pterygota</taxon>
        <taxon>Neoptera</taxon>
        <taxon>Endopterygota</taxon>
        <taxon>Diptera</taxon>
        <taxon>Brachycera</taxon>
        <taxon>Muscomorpha</taxon>
        <taxon>Muscoidea</taxon>
        <taxon>Muscidae</taxon>
        <taxon>Musca</taxon>
    </lineage>
</organism>
<gene>
    <name evidence="10" type="primary">101893551</name>
</gene>
<sequence length="930" mass="101961">MHTDILIGDQFAASTNYWVMQSPELDYRHELMGRLHKIEPDVELEVLTTTATPTHNHHHHHHHHHLHHHQHHQNLNHLPQQEEQQQPYHTLHSYTNSNNHHFQQQISNSNSNTNNNNNNNSSNSSSSSSGSNGGGGVANNNGNSATTTDSNQLNDQWHSSGNGSHDQTSPYSGTPHSTVGSTATTTIAVHTPTVVMGQHPNRSPHHTAAAAAAATTSSATPATAFSYEANNPYYSTASTSDKEYLFDTKHKEASCNPYHSIDDPYGRPALWEEIASSIQDIDPVNAPILGSTTTNVQPTPNQLNSISHERHHQHHQHCSTPVTPSTAVGGNALLPQVKIEAIDDTLLETLSTPVLSPLDIKKENVSSGLTMQQQHPTTPTQHYYPQHGYGSAMTTDHQPPLQHQQQLHHLQQSQHLYQHHPSLADDTQHHLVNLFPSTHHQPQIQSQPQLQQPTAHQQHSLLHSNSNSPNQSNRCSSTASSHNAEMGVGANSSSSEMNPNLLSLNGTSDHLAPYQVQYGQSYLNDGLSIAASAQHHPHTHLHNQQHPSLQHPHQPHHNYPQSQHLHNHQQQGSHSTITNASTPLQNLKSLNNNGSHNSNNNNNNSNSNNYSSTNTPYPWHSSQPFHGKYQIPAPPPPTPHNAMSNLQLCPPASVPVTQSQTGSGGSSSGSANSNARHMFVPPLTPPSSDPGSPGSSMAAAAHAAAAANQQQARRSTPPPPYQQLQQQQQQQQQQGHPLSSICPQIMNLHSGSTATTATGHLMSPGRSLTALGHNSNSTTLVTSSSASANHSTTSNTAQNSSAPRGGNSAPTTPAHLANLIVPTVRTVRYNRRNNPELEKRRIHHCDYVGCTKVYTKSSHLKAHQRIHTGEKPYTCQWPECEWRFARSDELTRHYRKHTGAKPFKCIVCERSFARSDHLALHMKRHLPKNK</sequence>
<feature type="region of interest" description="Disordered" evidence="8">
    <location>
        <begin position="438"/>
        <end position="504"/>
    </location>
</feature>
<comment type="subcellular location">
    <subcellularLocation>
        <location evidence="1">Nucleus</location>
    </subcellularLocation>
</comment>
<keyword evidence="3" id="KW-0677">Repeat</keyword>
<evidence type="ECO:0000256" key="1">
    <source>
        <dbReference type="ARBA" id="ARBA00004123"/>
    </source>
</evidence>
<dbReference type="AlphaFoldDB" id="A0A1I8N6Z6"/>
<feature type="compositionally biased region" description="Low complexity" evidence="8">
    <location>
        <begin position="372"/>
        <end position="387"/>
    </location>
</feature>
<dbReference type="PANTHER" id="PTHR23235:SF166">
    <property type="entry name" value="DENDRITIC ARBOR REDUCTION PROTEIN 1"/>
    <property type="match status" value="1"/>
</dbReference>
<feature type="compositionally biased region" description="Polar residues" evidence="8">
    <location>
        <begin position="490"/>
        <end position="504"/>
    </location>
</feature>
<feature type="region of interest" description="Disordered" evidence="8">
    <location>
        <begin position="754"/>
        <end position="818"/>
    </location>
</feature>
<dbReference type="SUPFAM" id="SSF57667">
    <property type="entry name" value="beta-beta-alpha zinc fingers"/>
    <property type="match status" value="1"/>
</dbReference>
<dbReference type="FunFam" id="3.30.160.60:FF:000624">
    <property type="entry name" value="zinc finger protein 697"/>
    <property type="match status" value="1"/>
</dbReference>
<dbReference type="RefSeq" id="XP_005190787.2">
    <property type="nucleotide sequence ID" value="XM_005190730.4"/>
</dbReference>
<evidence type="ECO:0000259" key="9">
    <source>
        <dbReference type="PROSITE" id="PS50157"/>
    </source>
</evidence>
<dbReference type="VEuPathDB" id="VectorBase:MDOA012204"/>
<feature type="compositionally biased region" description="Low complexity" evidence="8">
    <location>
        <begin position="138"/>
        <end position="151"/>
    </location>
</feature>
<evidence type="ECO:0000256" key="3">
    <source>
        <dbReference type="ARBA" id="ARBA00022737"/>
    </source>
</evidence>
<dbReference type="InterPro" id="IPR036236">
    <property type="entry name" value="Znf_C2H2_sf"/>
</dbReference>
<dbReference type="GO" id="GO:0008270">
    <property type="term" value="F:zinc ion binding"/>
    <property type="evidence" value="ECO:0007669"/>
    <property type="project" value="UniProtKB-KW"/>
</dbReference>
<evidence type="ECO:0000256" key="6">
    <source>
        <dbReference type="ARBA" id="ARBA00023242"/>
    </source>
</evidence>
<dbReference type="SMART" id="SM00355">
    <property type="entry name" value="ZnF_C2H2"/>
    <property type="match status" value="3"/>
</dbReference>
<feature type="compositionally biased region" description="Low complexity" evidence="8">
    <location>
        <begin position="589"/>
        <end position="614"/>
    </location>
</feature>
<feature type="region of interest" description="Disordered" evidence="8">
    <location>
        <begin position="53"/>
        <end position="75"/>
    </location>
</feature>
<dbReference type="Pfam" id="PF00096">
    <property type="entry name" value="zf-C2H2"/>
    <property type="match status" value="3"/>
</dbReference>
<feature type="compositionally biased region" description="Low complexity" evidence="8">
    <location>
        <begin position="774"/>
        <end position="802"/>
    </location>
</feature>
<dbReference type="OrthoDB" id="4748970at2759"/>
<dbReference type="PROSITE" id="PS00028">
    <property type="entry name" value="ZINC_FINGER_C2H2_1"/>
    <property type="match status" value="3"/>
</dbReference>
<keyword evidence="4 7" id="KW-0863">Zinc-finger</keyword>
<dbReference type="EnsemblMetazoa" id="MDOA012204-RA">
    <property type="protein sequence ID" value="MDOA012204-PA"/>
    <property type="gene ID" value="MDOA012204"/>
</dbReference>
<dbReference type="eggNOG" id="KOG1721">
    <property type="taxonomic scope" value="Eukaryota"/>
</dbReference>
<feature type="compositionally biased region" description="Basic residues" evidence="8">
    <location>
        <begin position="55"/>
        <end position="74"/>
    </location>
</feature>
<evidence type="ECO:0000256" key="2">
    <source>
        <dbReference type="ARBA" id="ARBA00022723"/>
    </source>
</evidence>